<dbReference type="InterPro" id="IPR014044">
    <property type="entry name" value="CAP_dom"/>
</dbReference>
<feature type="domain" description="SCP" evidence="3">
    <location>
        <begin position="44"/>
        <end position="147"/>
    </location>
</feature>
<dbReference type="PANTHER" id="PTHR31157:SF1">
    <property type="entry name" value="SCP DOMAIN-CONTAINING PROTEIN"/>
    <property type="match status" value="1"/>
</dbReference>
<feature type="compositionally biased region" description="Polar residues" evidence="1">
    <location>
        <begin position="167"/>
        <end position="183"/>
    </location>
</feature>
<feature type="chain" id="PRO_5040910658" description="SCP domain-containing protein" evidence="2">
    <location>
        <begin position="20"/>
        <end position="372"/>
    </location>
</feature>
<keyword evidence="2" id="KW-0732">Signal</keyword>
<evidence type="ECO:0000256" key="2">
    <source>
        <dbReference type="SAM" id="SignalP"/>
    </source>
</evidence>
<accession>A0A9W8EFF6</accession>
<keyword evidence="5" id="KW-1185">Reference proteome</keyword>
<evidence type="ECO:0000259" key="3">
    <source>
        <dbReference type="Pfam" id="PF00188"/>
    </source>
</evidence>
<comment type="caution">
    <text evidence="4">The sequence shown here is derived from an EMBL/GenBank/DDBJ whole genome shotgun (WGS) entry which is preliminary data.</text>
</comment>
<dbReference type="Pfam" id="PF00188">
    <property type="entry name" value="CAP"/>
    <property type="match status" value="2"/>
</dbReference>
<feature type="compositionally biased region" description="Low complexity" evidence="1">
    <location>
        <begin position="198"/>
        <end position="219"/>
    </location>
</feature>
<name>A0A9W8EFF6_9FUNG</name>
<dbReference type="AlphaFoldDB" id="A0A9W8EFF6"/>
<evidence type="ECO:0000313" key="4">
    <source>
        <dbReference type="EMBL" id="KAJ1983978.1"/>
    </source>
</evidence>
<feature type="domain" description="SCP" evidence="3">
    <location>
        <begin position="258"/>
        <end position="361"/>
    </location>
</feature>
<proteinExistence type="predicted"/>
<dbReference type="Proteomes" id="UP001151582">
    <property type="component" value="Unassembled WGS sequence"/>
</dbReference>
<feature type="signal peptide" evidence="2">
    <location>
        <begin position="1"/>
        <end position="19"/>
    </location>
</feature>
<feature type="region of interest" description="Disordered" evidence="1">
    <location>
        <begin position="160"/>
        <end position="219"/>
    </location>
</feature>
<dbReference type="EMBL" id="JANBQB010000034">
    <property type="protein sequence ID" value="KAJ1983978.1"/>
    <property type="molecule type" value="Genomic_DNA"/>
</dbReference>
<reference evidence="4" key="1">
    <citation type="submission" date="2022-07" db="EMBL/GenBank/DDBJ databases">
        <title>Phylogenomic reconstructions and comparative analyses of Kickxellomycotina fungi.</title>
        <authorList>
            <person name="Reynolds N.K."/>
            <person name="Stajich J.E."/>
            <person name="Barry K."/>
            <person name="Grigoriev I.V."/>
            <person name="Crous P."/>
            <person name="Smith M.E."/>
        </authorList>
    </citation>
    <scope>NUCLEOTIDE SEQUENCE</scope>
    <source>
        <strain evidence="4">RSA 567</strain>
    </source>
</reference>
<evidence type="ECO:0000313" key="5">
    <source>
        <dbReference type="Proteomes" id="UP001151582"/>
    </source>
</evidence>
<gene>
    <name evidence="4" type="ORF">H4R34_000938</name>
</gene>
<evidence type="ECO:0000256" key="1">
    <source>
        <dbReference type="SAM" id="MobiDB-lite"/>
    </source>
</evidence>
<organism evidence="4 5">
    <name type="scientific">Dimargaris verticillata</name>
    <dbReference type="NCBI Taxonomy" id="2761393"/>
    <lineage>
        <taxon>Eukaryota</taxon>
        <taxon>Fungi</taxon>
        <taxon>Fungi incertae sedis</taxon>
        <taxon>Zoopagomycota</taxon>
        <taxon>Kickxellomycotina</taxon>
        <taxon>Dimargaritomycetes</taxon>
        <taxon>Dimargaritales</taxon>
        <taxon>Dimargaritaceae</taxon>
        <taxon>Dimargaris</taxon>
    </lineage>
</organism>
<dbReference type="SUPFAM" id="SSF55797">
    <property type="entry name" value="PR-1-like"/>
    <property type="match status" value="2"/>
</dbReference>
<dbReference type="PANTHER" id="PTHR31157">
    <property type="entry name" value="SCP DOMAIN-CONTAINING PROTEIN"/>
    <property type="match status" value="1"/>
</dbReference>
<sequence>MRLFTTGLVLTTLLSGLLAQPFRRNAEQPAKCTRLGTVDPKAVLDLVNVYRESKGVQLLELDGKLNDNAQQQAAYQAAIHAISQDNVRGTLEERLAEQGYQATFAAQNVALGYRTAKGVVEAWIKDTTTESRLANPQACAMGVARVNRYWSLVLACLDKQPQPTSPPSNTESQSSDESLSETDGNLPVSLTPAPMDPAPTTTSKAAATQPPAATTTAADATTTVAKVTPVITPSSTPTESETVPQPTGGFSELQQQVLSLVNEHRQANGANPLKLDARLCADAQRHSDHQQSINDMTHADPNGSLGTRLKAASISYSLVAENIARDYDSPQAVVKGWISSPGHNANILNAKSELMGIAKSGKFWTQNFVATR</sequence>
<dbReference type="OrthoDB" id="568194at2759"/>
<protein>
    <recommendedName>
        <fullName evidence="3">SCP domain-containing protein</fullName>
    </recommendedName>
</protein>
<dbReference type="Gene3D" id="3.40.33.10">
    <property type="entry name" value="CAP"/>
    <property type="match status" value="2"/>
</dbReference>
<dbReference type="CDD" id="cd05379">
    <property type="entry name" value="CAP_bacterial"/>
    <property type="match status" value="2"/>
</dbReference>
<dbReference type="InterPro" id="IPR035940">
    <property type="entry name" value="CAP_sf"/>
</dbReference>